<evidence type="ECO:0000256" key="4">
    <source>
        <dbReference type="ARBA" id="ARBA00022490"/>
    </source>
</evidence>
<keyword evidence="7" id="KW-0949">S-adenosyl-L-methionine</keyword>
<protein>
    <recommendedName>
        <fullName evidence="3">protein-L-isoaspartate(D-aspartate) O-methyltransferase</fullName>
        <ecNumber evidence="3">2.1.1.77</ecNumber>
    </recommendedName>
</protein>
<keyword evidence="5" id="KW-0489">Methyltransferase</keyword>
<dbReference type="NCBIfam" id="TIGR00080">
    <property type="entry name" value="pimt"/>
    <property type="match status" value="1"/>
</dbReference>
<sequence>MVNALRRANIIHSARVAEAMEAVDRGLFAETGFLNRHRAYQDTPLRIHSSGATISAPHMHAHCLELLIDHLQPGSKVLDVGSGSGYLTVIFAYLVQAADGQPDGKVVGVDIIQDLVDRSGKAAQQVAFAEPMLLKGDLSFHMADGHAGDPTNAPFDAIHVGAAAAALPEAYLAQLKPGGRIVIPVGPEGGLQQLLILDKLEDGQIRQENTTSVQYVPLRKLP</sequence>
<dbReference type="PANTHER" id="PTHR11579:SF0">
    <property type="entry name" value="PROTEIN-L-ISOASPARTATE(D-ASPARTATE) O-METHYLTRANSFERASE"/>
    <property type="match status" value="1"/>
</dbReference>
<dbReference type="InterPro" id="IPR000682">
    <property type="entry name" value="PCMT"/>
</dbReference>
<dbReference type="EC" id="2.1.1.77" evidence="3"/>
<evidence type="ECO:0000313" key="9">
    <source>
        <dbReference type="Proteomes" id="UP001465755"/>
    </source>
</evidence>
<keyword evidence="6" id="KW-0808">Transferase</keyword>
<comment type="subcellular location">
    <subcellularLocation>
        <location evidence="1">Cytoplasm</location>
    </subcellularLocation>
</comment>
<proteinExistence type="inferred from homology"/>
<evidence type="ECO:0000256" key="7">
    <source>
        <dbReference type="ARBA" id="ARBA00022691"/>
    </source>
</evidence>
<dbReference type="GO" id="GO:0004719">
    <property type="term" value="F:protein-L-isoaspartate (D-aspartate) O-methyltransferase activity"/>
    <property type="evidence" value="ECO:0007669"/>
    <property type="project" value="UniProtKB-EC"/>
</dbReference>
<keyword evidence="9" id="KW-1185">Reference proteome</keyword>
<dbReference type="PANTHER" id="PTHR11579">
    <property type="entry name" value="PROTEIN-L-ISOASPARTATE O-METHYLTRANSFERASE"/>
    <property type="match status" value="1"/>
</dbReference>
<comment type="similarity">
    <text evidence="2">Belongs to the methyltransferase superfamily. L-isoaspartyl/D-aspartyl protein methyltransferase family.</text>
</comment>
<dbReference type="GO" id="GO:0032259">
    <property type="term" value="P:methylation"/>
    <property type="evidence" value="ECO:0007669"/>
    <property type="project" value="UniProtKB-KW"/>
</dbReference>
<reference evidence="8 9" key="1">
    <citation type="journal article" date="2024" name="Nat. Commun.">
        <title>Phylogenomics reveals the evolutionary origins of lichenization in chlorophyte algae.</title>
        <authorList>
            <person name="Puginier C."/>
            <person name="Libourel C."/>
            <person name="Otte J."/>
            <person name="Skaloud P."/>
            <person name="Haon M."/>
            <person name="Grisel S."/>
            <person name="Petersen M."/>
            <person name="Berrin J.G."/>
            <person name="Delaux P.M."/>
            <person name="Dal Grande F."/>
            <person name="Keller J."/>
        </authorList>
    </citation>
    <scope>NUCLEOTIDE SEQUENCE [LARGE SCALE GENOMIC DNA]</scope>
    <source>
        <strain evidence="8 9">SAG 2036</strain>
    </source>
</reference>
<dbReference type="GO" id="GO:0005737">
    <property type="term" value="C:cytoplasm"/>
    <property type="evidence" value="ECO:0007669"/>
    <property type="project" value="UniProtKB-SubCell"/>
</dbReference>
<gene>
    <name evidence="8" type="ORF">WJX73_003296</name>
</gene>
<evidence type="ECO:0000256" key="5">
    <source>
        <dbReference type="ARBA" id="ARBA00022603"/>
    </source>
</evidence>
<keyword evidence="4" id="KW-0963">Cytoplasm</keyword>
<evidence type="ECO:0000256" key="6">
    <source>
        <dbReference type="ARBA" id="ARBA00022679"/>
    </source>
</evidence>
<dbReference type="EMBL" id="JALJOQ010000002">
    <property type="protein sequence ID" value="KAK9813887.1"/>
    <property type="molecule type" value="Genomic_DNA"/>
</dbReference>
<dbReference type="CDD" id="cd02440">
    <property type="entry name" value="AdoMet_MTases"/>
    <property type="match status" value="1"/>
</dbReference>
<evidence type="ECO:0000256" key="3">
    <source>
        <dbReference type="ARBA" id="ARBA00011890"/>
    </source>
</evidence>
<dbReference type="AlphaFoldDB" id="A0AAW1PYQ8"/>
<dbReference type="Pfam" id="PF01135">
    <property type="entry name" value="PCMT"/>
    <property type="match status" value="1"/>
</dbReference>
<comment type="caution">
    <text evidence="8">The sequence shown here is derived from an EMBL/GenBank/DDBJ whole genome shotgun (WGS) entry which is preliminary data.</text>
</comment>
<evidence type="ECO:0000256" key="2">
    <source>
        <dbReference type="ARBA" id="ARBA00005369"/>
    </source>
</evidence>
<dbReference type="InterPro" id="IPR029063">
    <property type="entry name" value="SAM-dependent_MTases_sf"/>
</dbReference>
<name>A0AAW1PYQ8_9CHLO</name>
<evidence type="ECO:0000256" key="1">
    <source>
        <dbReference type="ARBA" id="ARBA00004496"/>
    </source>
</evidence>
<dbReference type="SUPFAM" id="SSF53335">
    <property type="entry name" value="S-adenosyl-L-methionine-dependent methyltransferases"/>
    <property type="match status" value="1"/>
</dbReference>
<dbReference type="Gene3D" id="3.40.50.150">
    <property type="entry name" value="Vaccinia Virus protein VP39"/>
    <property type="match status" value="1"/>
</dbReference>
<evidence type="ECO:0000313" key="8">
    <source>
        <dbReference type="EMBL" id="KAK9813887.1"/>
    </source>
</evidence>
<accession>A0AAW1PYQ8</accession>
<organism evidence="8 9">
    <name type="scientific">Symbiochloris irregularis</name>
    <dbReference type="NCBI Taxonomy" id="706552"/>
    <lineage>
        <taxon>Eukaryota</taxon>
        <taxon>Viridiplantae</taxon>
        <taxon>Chlorophyta</taxon>
        <taxon>core chlorophytes</taxon>
        <taxon>Trebouxiophyceae</taxon>
        <taxon>Trebouxiales</taxon>
        <taxon>Trebouxiaceae</taxon>
        <taxon>Symbiochloris</taxon>
    </lineage>
</organism>
<dbReference type="Proteomes" id="UP001465755">
    <property type="component" value="Unassembled WGS sequence"/>
</dbReference>